<feature type="region of interest" description="Disordered" evidence="1">
    <location>
        <begin position="1"/>
        <end position="34"/>
    </location>
</feature>
<sequence length="126" mass="14221">MGMFQKQLRGRRISSSQSSLPGQDQAGPSKFQTVTNSWKSRFNAISMRYKEPLLKSTRGLKDGLFNKSLSMSNIGLDDRREVNAEIESVSQMMESLETHEHKTQDHDHDHDQDPASNDNNTPVASN</sequence>
<feature type="compositionally biased region" description="Polar residues" evidence="1">
    <location>
        <begin position="13"/>
        <end position="22"/>
    </location>
</feature>
<name>A0A9R1WM53_LACSA</name>
<organism evidence="2 3">
    <name type="scientific">Lactuca sativa</name>
    <name type="common">Garden lettuce</name>
    <dbReference type="NCBI Taxonomy" id="4236"/>
    <lineage>
        <taxon>Eukaryota</taxon>
        <taxon>Viridiplantae</taxon>
        <taxon>Streptophyta</taxon>
        <taxon>Embryophyta</taxon>
        <taxon>Tracheophyta</taxon>
        <taxon>Spermatophyta</taxon>
        <taxon>Magnoliopsida</taxon>
        <taxon>eudicotyledons</taxon>
        <taxon>Gunneridae</taxon>
        <taxon>Pentapetalae</taxon>
        <taxon>asterids</taxon>
        <taxon>campanulids</taxon>
        <taxon>Asterales</taxon>
        <taxon>Asteraceae</taxon>
        <taxon>Cichorioideae</taxon>
        <taxon>Cichorieae</taxon>
        <taxon>Lactucinae</taxon>
        <taxon>Lactuca</taxon>
    </lineage>
</organism>
<gene>
    <name evidence="2" type="ORF">LSAT_V11C100013620</name>
</gene>
<feature type="compositionally biased region" description="Basic and acidic residues" evidence="1">
    <location>
        <begin position="96"/>
        <end position="113"/>
    </location>
</feature>
<dbReference type="Proteomes" id="UP000235145">
    <property type="component" value="Unassembled WGS sequence"/>
</dbReference>
<evidence type="ECO:0000313" key="3">
    <source>
        <dbReference type="Proteomes" id="UP000235145"/>
    </source>
</evidence>
<reference evidence="2 3" key="1">
    <citation type="journal article" date="2017" name="Nat. Commun.">
        <title>Genome assembly with in vitro proximity ligation data and whole-genome triplication in lettuce.</title>
        <authorList>
            <person name="Reyes-Chin-Wo S."/>
            <person name="Wang Z."/>
            <person name="Yang X."/>
            <person name="Kozik A."/>
            <person name="Arikit S."/>
            <person name="Song C."/>
            <person name="Xia L."/>
            <person name="Froenicke L."/>
            <person name="Lavelle D.O."/>
            <person name="Truco M.J."/>
            <person name="Xia R."/>
            <person name="Zhu S."/>
            <person name="Xu C."/>
            <person name="Xu H."/>
            <person name="Xu X."/>
            <person name="Cox K."/>
            <person name="Korf I."/>
            <person name="Meyers B.C."/>
            <person name="Michelmore R.W."/>
        </authorList>
    </citation>
    <scope>NUCLEOTIDE SEQUENCE [LARGE SCALE GENOMIC DNA]</scope>
    <source>
        <strain evidence="3">cv. Salinas</strain>
        <tissue evidence="2">Seedlings</tissue>
    </source>
</reference>
<evidence type="ECO:0000313" key="2">
    <source>
        <dbReference type="EMBL" id="KAJ0225011.1"/>
    </source>
</evidence>
<dbReference type="AlphaFoldDB" id="A0A9R1WM53"/>
<feature type="compositionally biased region" description="Polar residues" evidence="1">
    <location>
        <begin position="114"/>
        <end position="126"/>
    </location>
</feature>
<evidence type="ECO:0000256" key="1">
    <source>
        <dbReference type="SAM" id="MobiDB-lite"/>
    </source>
</evidence>
<protein>
    <submittedName>
        <fullName evidence="2">Uncharacterized protein</fullName>
    </submittedName>
</protein>
<keyword evidence="3" id="KW-1185">Reference proteome</keyword>
<accession>A0A9R1WM53</accession>
<comment type="caution">
    <text evidence="2">The sequence shown here is derived from an EMBL/GenBank/DDBJ whole genome shotgun (WGS) entry which is preliminary data.</text>
</comment>
<feature type="region of interest" description="Disordered" evidence="1">
    <location>
        <begin position="85"/>
        <end position="126"/>
    </location>
</feature>
<proteinExistence type="predicted"/>
<dbReference type="EMBL" id="NBSK02000001">
    <property type="protein sequence ID" value="KAJ0225011.1"/>
    <property type="molecule type" value="Genomic_DNA"/>
</dbReference>